<proteinExistence type="predicted"/>
<keyword evidence="2" id="KW-0408">Iron</keyword>
<dbReference type="InterPro" id="IPR017900">
    <property type="entry name" value="4Fe4S_Fe_S_CS"/>
</dbReference>
<dbReference type="RefSeq" id="WP_084071848.1">
    <property type="nucleotide sequence ID" value="NZ_FWXY01000042.1"/>
</dbReference>
<name>A0A1W2ESK3_9BACT</name>
<evidence type="ECO:0000313" key="5">
    <source>
        <dbReference type="EMBL" id="SMD12631.1"/>
    </source>
</evidence>
<dbReference type="Pfam" id="PF12838">
    <property type="entry name" value="Fer4_7"/>
    <property type="match status" value="1"/>
</dbReference>
<dbReference type="PROSITE" id="PS51379">
    <property type="entry name" value="4FE4S_FER_2"/>
    <property type="match status" value="2"/>
</dbReference>
<feature type="domain" description="4Fe-4S ferredoxin-type" evidence="4">
    <location>
        <begin position="365"/>
        <end position="397"/>
    </location>
</feature>
<dbReference type="InterPro" id="IPR017896">
    <property type="entry name" value="4Fe4S_Fe-S-bd"/>
</dbReference>
<dbReference type="PANTHER" id="PTHR37839:SF1">
    <property type="entry name" value="NA(+)-TRANSLOCATING NADH-QUINONE REDUCTASE SUBUNIT A"/>
    <property type="match status" value="1"/>
</dbReference>
<organism evidence="5 6">
    <name type="scientific">Desulfocicer vacuolatum DSM 3385</name>
    <dbReference type="NCBI Taxonomy" id="1121400"/>
    <lineage>
        <taxon>Bacteria</taxon>
        <taxon>Pseudomonadati</taxon>
        <taxon>Thermodesulfobacteriota</taxon>
        <taxon>Desulfobacteria</taxon>
        <taxon>Desulfobacterales</taxon>
        <taxon>Desulfobacteraceae</taxon>
        <taxon>Desulfocicer</taxon>
    </lineage>
</organism>
<dbReference type="InterPro" id="IPR056148">
    <property type="entry name" value="NQRA_2nd"/>
</dbReference>
<dbReference type="Gene3D" id="3.30.70.20">
    <property type="match status" value="1"/>
</dbReference>
<dbReference type="AlphaFoldDB" id="A0A1W2ESK3"/>
<reference evidence="5 6" key="1">
    <citation type="submission" date="2017-04" db="EMBL/GenBank/DDBJ databases">
        <authorList>
            <person name="Afonso C.L."/>
            <person name="Miller P.J."/>
            <person name="Scott M.A."/>
            <person name="Spackman E."/>
            <person name="Goraichik I."/>
            <person name="Dimitrov K.M."/>
            <person name="Suarez D.L."/>
            <person name="Swayne D.E."/>
        </authorList>
    </citation>
    <scope>NUCLEOTIDE SEQUENCE [LARGE SCALE GENOMIC DNA]</scope>
    <source>
        <strain evidence="5 6">DSM 3385</strain>
    </source>
</reference>
<dbReference type="SUPFAM" id="SSF46548">
    <property type="entry name" value="alpha-helical ferredoxin"/>
    <property type="match status" value="1"/>
</dbReference>
<dbReference type="InterPro" id="IPR056147">
    <property type="entry name" value="NQRA_N"/>
</dbReference>
<dbReference type="GO" id="GO:0051536">
    <property type="term" value="F:iron-sulfur cluster binding"/>
    <property type="evidence" value="ECO:0007669"/>
    <property type="project" value="UniProtKB-KW"/>
</dbReference>
<keyword evidence="1" id="KW-0479">Metal-binding</keyword>
<gene>
    <name evidence="5" type="ORF">SAMN02746065_1428</name>
</gene>
<dbReference type="InterPro" id="IPR008703">
    <property type="entry name" value="NqrA"/>
</dbReference>
<dbReference type="OrthoDB" id="9774536at2"/>
<dbReference type="PANTHER" id="PTHR37839">
    <property type="entry name" value="NA(+)-TRANSLOCATING NADH-QUINONE REDUCTASE SUBUNIT A"/>
    <property type="match status" value="1"/>
</dbReference>
<evidence type="ECO:0000256" key="2">
    <source>
        <dbReference type="ARBA" id="ARBA00023004"/>
    </source>
</evidence>
<sequence length="449" mass="49319">MKRLKKVKTFHSKFNGVPETKVTPLDAPKTVALVPAAAPFVKLKLLVRENDVVDVGTPLLQNKRDPEIVFVSPGTGIVETIVRGPRRVVQEVVIRLDREAKKPETLSPVSRKELDLMSREKLIQLLKQHGIWPLIRQFPYMDFPDCQSTFPMVAVSLHNGDPFAPDPSVFLKGQRTFFSHGLAILQKLSKKVIVATPQRFLSPLKEMGLEKQISHVTQDQYPAGDPGVLLYQIKKSAADNNSCTMEIQEVIAMGHLFSTGKYLTTRFFGVGGAPEKTPAHYHSHVGCPVRHLVGDIKPGNKVITGGIFTGSLTPLYAHMGTGMSSAMVLDATDKDAFFGFVWPGRKLLSESRTFVSSLGSAPLDMDANLHGEERACINCGWCHEKCPVDLLPQFIMKAMGAGEMEEVLELGGLDCTGCGLCTFVCPSKIDVAAMMSLAKATCYRERVMP</sequence>
<dbReference type="Proteomes" id="UP000192418">
    <property type="component" value="Unassembled WGS sequence"/>
</dbReference>
<evidence type="ECO:0000313" key="6">
    <source>
        <dbReference type="Proteomes" id="UP000192418"/>
    </source>
</evidence>
<dbReference type="GO" id="GO:0046872">
    <property type="term" value="F:metal ion binding"/>
    <property type="evidence" value="ECO:0007669"/>
    <property type="project" value="UniProtKB-KW"/>
</dbReference>
<protein>
    <submittedName>
        <fullName evidence="5">Na+-transporting NADH:ubiquinone oxidoreductase subunit A</fullName>
    </submittedName>
</protein>
<keyword evidence="5" id="KW-0830">Ubiquinone</keyword>
<dbReference type="EMBL" id="FWXY01000042">
    <property type="protein sequence ID" value="SMD12631.1"/>
    <property type="molecule type" value="Genomic_DNA"/>
</dbReference>
<evidence type="ECO:0000256" key="1">
    <source>
        <dbReference type="ARBA" id="ARBA00022723"/>
    </source>
</evidence>
<keyword evidence="6" id="KW-1185">Reference proteome</keyword>
<dbReference type="GO" id="GO:0016655">
    <property type="term" value="F:oxidoreductase activity, acting on NAD(P)H, quinone or similar compound as acceptor"/>
    <property type="evidence" value="ECO:0007669"/>
    <property type="project" value="InterPro"/>
</dbReference>
<dbReference type="Pfam" id="PF24836">
    <property type="entry name" value="NQRA_2nd"/>
    <property type="match status" value="1"/>
</dbReference>
<evidence type="ECO:0000259" key="4">
    <source>
        <dbReference type="PROSITE" id="PS51379"/>
    </source>
</evidence>
<dbReference type="STRING" id="1121400.SAMN02746065_1428"/>
<dbReference type="GO" id="GO:0006814">
    <property type="term" value="P:sodium ion transport"/>
    <property type="evidence" value="ECO:0007669"/>
    <property type="project" value="InterPro"/>
</dbReference>
<dbReference type="Pfam" id="PF05896">
    <property type="entry name" value="NQRA_N"/>
    <property type="match status" value="1"/>
</dbReference>
<keyword evidence="3" id="KW-0411">Iron-sulfur</keyword>
<evidence type="ECO:0000256" key="3">
    <source>
        <dbReference type="ARBA" id="ARBA00023014"/>
    </source>
</evidence>
<accession>A0A1W2ESK3</accession>
<feature type="domain" description="4Fe-4S ferredoxin-type" evidence="4">
    <location>
        <begin position="406"/>
        <end position="434"/>
    </location>
</feature>
<dbReference type="PROSITE" id="PS00198">
    <property type="entry name" value="4FE4S_FER_1"/>
    <property type="match status" value="2"/>
</dbReference>